<dbReference type="PANTHER" id="PTHR43742">
    <property type="entry name" value="TRIMETHYLAMINE-N-OXIDE REDUCTASE"/>
    <property type="match status" value="1"/>
</dbReference>
<organism evidence="11">
    <name type="scientific">uncultured Thermomicrobiales bacterium</name>
    <dbReference type="NCBI Taxonomy" id="1645740"/>
    <lineage>
        <taxon>Bacteria</taxon>
        <taxon>Pseudomonadati</taxon>
        <taxon>Thermomicrobiota</taxon>
        <taxon>Thermomicrobia</taxon>
        <taxon>Thermomicrobiales</taxon>
        <taxon>environmental samples</taxon>
    </lineage>
</organism>
<dbReference type="Pfam" id="PF01568">
    <property type="entry name" value="Molydop_binding"/>
    <property type="match status" value="1"/>
</dbReference>
<dbReference type="EMBL" id="CADCWM010000683">
    <property type="protein sequence ID" value="CAA9575967.1"/>
    <property type="molecule type" value="Genomic_DNA"/>
</dbReference>
<dbReference type="SUPFAM" id="SSF53706">
    <property type="entry name" value="Formate dehydrogenase/DMSO reductase, domains 1-3"/>
    <property type="match status" value="1"/>
</dbReference>
<dbReference type="CDD" id="cd02766">
    <property type="entry name" value="MopB_3"/>
    <property type="match status" value="1"/>
</dbReference>
<accession>A0A6J4VFS5</accession>
<evidence type="ECO:0000256" key="5">
    <source>
        <dbReference type="ARBA" id="ARBA00023002"/>
    </source>
</evidence>
<dbReference type="Gene3D" id="3.30.2070.10">
    <property type="entry name" value="Formate dehydrogenase/DMSO reductase"/>
    <property type="match status" value="1"/>
</dbReference>
<dbReference type="GO" id="GO:0051536">
    <property type="term" value="F:iron-sulfur cluster binding"/>
    <property type="evidence" value="ECO:0007669"/>
    <property type="project" value="UniProtKB-KW"/>
</dbReference>
<dbReference type="InterPro" id="IPR006656">
    <property type="entry name" value="Mopterin_OxRdtase"/>
</dbReference>
<dbReference type="SUPFAM" id="SSF50692">
    <property type="entry name" value="ADC-like"/>
    <property type="match status" value="1"/>
</dbReference>
<comment type="cofactor">
    <cofactor evidence="1">
        <name>Mo-bis(molybdopterin guanine dinucleotide)</name>
        <dbReference type="ChEBI" id="CHEBI:60539"/>
    </cofactor>
</comment>
<dbReference type="GO" id="GO:0016491">
    <property type="term" value="F:oxidoreductase activity"/>
    <property type="evidence" value="ECO:0007669"/>
    <property type="project" value="UniProtKB-KW"/>
</dbReference>
<evidence type="ECO:0000259" key="9">
    <source>
        <dbReference type="Pfam" id="PF00384"/>
    </source>
</evidence>
<dbReference type="InterPro" id="IPR006655">
    <property type="entry name" value="Mopterin_OxRdtase_prok_CS"/>
</dbReference>
<dbReference type="PROSITE" id="PS00490">
    <property type="entry name" value="MOLYBDOPTERIN_PROK_2"/>
    <property type="match status" value="1"/>
</dbReference>
<protein>
    <submittedName>
        <fullName evidence="11">Anaerobic dehydrogenases, typically selenocysteine-containing</fullName>
    </submittedName>
</protein>
<comment type="similarity">
    <text evidence="2">Belongs to the prokaryotic molybdopterin-containing oxidoreductase family.</text>
</comment>
<evidence type="ECO:0000256" key="1">
    <source>
        <dbReference type="ARBA" id="ARBA00001942"/>
    </source>
</evidence>
<keyword evidence="6" id="KW-0408">Iron</keyword>
<dbReference type="Gene3D" id="3.40.228.10">
    <property type="entry name" value="Dimethylsulfoxide Reductase, domain 2"/>
    <property type="match status" value="1"/>
</dbReference>
<keyword evidence="3" id="KW-0500">Molybdenum</keyword>
<keyword evidence="4" id="KW-0479">Metal-binding</keyword>
<dbReference type="AlphaFoldDB" id="A0A6J4VFS5"/>
<evidence type="ECO:0000259" key="10">
    <source>
        <dbReference type="Pfam" id="PF01568"/>
    </source>
</evidence>
<dbReference type="Pfam" id="PF00384">
    <property type="entry name" value="Molybdopterin"/>
    <property type="match status" value="1"/>
</dbReference>
<gene>
    <name evidence="11" type="ORF">AVDCRST_MAG88-2819</name>
</gene>
<name>A0A6J4VFS5_9BACT</name>
<dbReference type="PANTHER" id="PTHR43742:SF6">
    <property type="entry name" value="OXIDOREDUCTASE YYAE-RELATED"/>
    <property type="match status" value="1"/>
</dbReference>
<evidence type="ECO:0000256" key="6">
    <source>
        <dbReference type="ARBA" id="ARBA00023004"/>
    </source>
</evidence>
<dbReference type="InterPro" id="IPR050612">
    <property type="entry name" value="Prok_Mopterin_Oxidored"/>
</dbReference>
<feature type="domain" description="Molybdopterin dinucleotide-binding" evidence="10">
    <location>
        <begin position="534"/>
        <end position="587"/>
    </location>
</feature>
<sequence>TRGFLCVKVNQYVEHVYSDRRVLTPRRRVGPKGSGRFVEIGWDEALGEIAERFGQIVDEWGGEAILPYSYSGTLGLLNNSSMDYRFFYRLGASLLDRTICTAAADEAFRYTLGKKFGPDPEDFPGAKLIVCWGTNPVTSNPHLMPFIKEAQGRGARLIVIDPRRTRTAERADWHLQPLPGTDAALALGMMHVIIAEGLHDAEWVRDHTLGFDELRARAAEYPPERVAGLTGLEPGEIVALAREYAGTRPAVIRIQYGMQRHSNGGMLVRTVACLPALVGAWREPAGGLLMSTSGAFGLNMRALTRPDLLGGRTPRRVNMIRLGEALLELEDPPVKGLFVYNADPVASTPNSAKVRRGLARDDLFTVVHDPYLTDTTAWADIILPATTQLEQTDLHKAYGNYYLQLNRPAIAPLGESKPNTEVFRLLAARLGFDEPAFRDSDDDLIDEALGSDDPALAGIDRARLEREGWVKIALPTDADGAFAPFAAGGFGTPSGKVEFFSARMAADGYDPLPAHLPLAEGAEATPALHARYPLTLLSPKAHHFINASFNDVATLTRREGRPTIEIHPDDAAARGIARRDLVTVHAKPVQVERADPDRVSRGGPSVGEGANAAADG</sequence>
<dbReference type="GO" id="GO:0043546">
    <property type="term" value="F:molybdopterin cofactor binding"/>
    <property type="evidence" value="ECO:0007669"/>
    <property type="project" value="InterPro"/>
</dbReference>
<feature type="compositionally biased region" description="Basic and acidic residues" evidence="8">
    <location>
        <begin position="590"/>
        <end position="600"/>
    </location>
</feature>
<dbReference type="GO" id="GO:0046872">
    <property type="term" value="F:metal ion binding"/>
    <property type="evidence" value="ECO:0007669"/>
    <property type="project" value="UniProtKB-KW"/>
</dbReference>
<keyword evidence="7" id="KW-0411">Iron-sulfur</keyword>
<evidence type="ECO:0000256" key="8">
    <source>
        <dbReference type="SAM" id="MobiDB-lite"/>
    </source>
</evidence>
<feature type="domain" description="Molybdopterin oxidoreductase" evidence="9">
    <location>
        <begin position="21"/>
        <end position="428"/>
    </location>
</feature>
<keyword evidence="5" id="KW-0560">Oxidoreductase</keyword>
<reference evidence="11" key="1">
    <citation type="submission" date="2020-02" db="EMBL/GenBank/DDBJ databases">
        <authorList>
            <person name="Meier V. D."/>
        </authorList>
    </citation>
    <scope>NUCLEOTIDE SEQUENCE</scope>
    <source>
        <strain evidence="11">AVDCRST_MAG88</strain>
    </source>
</reference>
<dbReference type="InterPro" id="IPR009010">
    <property type="entry name" value="Asp_de-COase-like_dom_sf"/>
</dbReference>
<evidence type="ECO:0000313" key="11">
    <source>
        <dbReference type="EMBL" id="CAA9575967.1"/>
    </source>
</evidence>
<proteinExistence type="inferred from homology"/>
<feature type="non-terminal residue" evidence="11">
    <location>
        <position position="1"/>
    </location>
</feature>
<evidence type="ECO:0000256" key="7">
    <source>
        <dbReference type="ARBA" id="ARBA00023014"/>
    </source>
</evidence>
<evidence type="ECO:0000256" key="3">
    <source>
        <dbReference type="ARBA" id="ARBA00022505"/>
    </source>
</evidence>
<dbReference type="Gene3D" id="2.40.40.20">
    <property type="match status" value="1"/>
</dbReference>
<dbReference type="InterPro" id="IPR006657">
    <property type="entry name" value="MoPterin_dinucl-bd_dom"/>
</dbReference>
<evidence type="ECO:0000256" key="2">
    <source>
        <dbReference type="ARBA" id="ARBA00010312"/>
    </source>
</evidence>
<dbReference type="Gene3D" id="3.40.50.740">
    <property type="match status" value="1"/>
</dbReference>
<evidence type="ECO:0000256" key="4">
    <source>
        <dbReference type="ARBA" id="ARBA00022723"/>
    </source>
</evidence>
<feature type="region of interest" description="Disordered" evidence="8">
    <location>
        <begin position="590"/>
        <end position="616"/>
    </location>
</feature>